<accession>A0A2H5BN21</accession>
<evidence type="ECO:0000259" key="1">
    <source>
        <dbReference type="Pfam" id="PF23912"/>
    </source>
</evidence>
<reference evidence="3" key="1">
    <citation type="submission" date="2017-11" db="EMBL/GenBank/DDBJ databases">
        <title>Complete Genome of Klebsiella pneumoniae Myophage Menlow.</title>
        <authorList>
            <person name="Newkirk H.N."/>
            <person name="Lessor L."/>
            <person name="Liu M."/>
        </authorList>
    </citation>
    <scope>NUCLEOTIDE SEQUENCE [LARGE SCALE GENOMIC DNA]</scope>
</reference>
<evidence type="ECO:0000313" key="3">
    <source>
        <dbReference type="Proteomes" id="UP000241701"/>
    </source>
</evidence>
<proteinExistence type="predicted"/>
<protein>
    <recommendedName>
        <fullName evidence="1">DUF7254 domain-containing protein</fullName>
    </recommendedName>
</protein>
<feature type="domain" description="DUF7254" evidence="1">
    <location>
        <begin position="2"/>
        <end position="102"/>
    </location>
</feature>
<dbReference type="Pfam" id="PF23912">
    <property type="entry name" value="DUF7254"/>
    <property type="match status" value="1"/>
</dbReference>
<dbReference type="InterPro" id="IPR055678">
    <property type="entry name" value="DUF7254"/>
</dbReference>
<sequence length="102" mass="11624">MSNELLKVVECPDKRSGDSDMDGVIIHINNYIRSQENPSSVGAAKELKRVLSEIGMSPDDEEIFYNFDDQYKVKFEENGIPQVAVFWAPWIGGVSWRIEDDN</sequence>
<name>A0A2H5BN21_9CAUD</name>
<evidence type="ECO:0000313" key="2">
    <source>
        <dbReference type="EMBL" id="AUG87721.1"/>
    </source>
</evidence>
<dbReference type="Proteomes" id="UP000241701">
    <property type="component" value="Segment"/>
</dbReference>
<organism evidence="2 3">
    <name type="scientific">Klebsiella phage Menlow</name>
    <dbReference type="NCBI Taxonomy" id="2054273"/>
    <lineage>
        <taxon>Viruses</taxon>
        <taxon>Duplodnaviria</taxon>
        <taxon>Heunggongvirae</taxon>
        <taxon>Uroviricota</taxon>
        <taxon>Caudoviricetes</taxon>
        <taxon>Pantevenvirales</taxon>
        <taxon>Ackermannviridae</taxon>
        <taxon>Taipeivirus</taxon>
        <taxon>Taipeivirus menlow</taxon>
    </lineage>
</organism>
<keyword evidence="3" id="KW-1185">Reference proteome</keyword>
<gene>
    <name evidence="2" type="ORF">CPT_Menlow_015</name>
</gene>
<dbReference type="EMBL" id="MG428990">
    <property type="protein sequence ID" value="AUG87721.1"/>
    <property type="molecule type" value="Genomic_DNA"/>
</dbReference>